<dbReference type="KEGG" id="psco:LY89DRAFT_318436"/>
<reference evidence="1 2" key="1">
    <citation type="submission" date="2015-10" db="EMBL/GenBank/DDBJ databases">
        <title>Full genome of DAOMC 229536 Phialocephala scopiformis, a fungal endophyte of spruce producing the potent anti-insectan compound rugulosin.</title>
        <authorList>
            <consortium name="DOE Joint Genome Institute"/>
            <person name="Walker A.K."/>
            <person name="Frasz S.L."/>
            <person name="Seifert K.A."/>
            <person name="Miller J.D."/>
            <person name="Mondo S.J."/>
            <person name="Labutti K."/>
            <person name="Lipzen A."/>
            <person name="Dockter R."/>
            <person name="Kennedy M."/>
            <person name="Grigoriev I.V."/>
            <person name="Spatafora J.W."/>
        </authorList>
    </citation>
    <scope>NUCLEOTIDE SEQUENCE [LARGE SCALE GENOMIC DNA]</scope>
    <source>
        <strain evidence="1 2">CBS 120377</strain>
    </source>
</reference>
<organism evidence="1 2">
    <name type="scientific">Mollisia scopiformis</name>
    <name type="common">Conifer needle endophyte fungus</name>
    <name type="synonym">Phialocephala scopiformis</name>
    <dbReference type="NCBI Taxonomy" id="149040"/>
    <lineage>
        <taxon>Eukaryota</taxon>
        <taxon>Fungi</taxon>
        <taxon>Dikarya</taxon>
        <taxon>Ascomycota</taxon>
        <taxon>Pezizomycotina</taxon>
        <taxon>Leotiomycetes</taxon>
        <taxon>Helotiales</taxon>
        <taxon>Mollisiaceae</taxon>
        <taxon>Mollisia</taxon>
    </lineage>
</organism>
<dbReference type="PROSITE" id="PS51257">
    <property type="entry name" value="PROKAR_LIPOPROTEIN"/>
    <property type="match status" value="1"/>
</dbReference>
<sequence>MRCADCILVNNVANLQIFSVLSNYPVLTIACSSRSFALSFSSFILFSSLSQCEAAKSRYPIIV</sequence>
<keyword evidence="2" id="KW-1185">Reference proteome</keyword>
<dbReference type="Proteomes" id="UP000070700">
    <property type="component" value="Unassembled WGS sequence"/>
</dbReference>
<dbReference type="AlphaFoldDB" id="A0A132B9G1"/>
<dbReference type="RefSeq" id="XP_018063397.1">
    <property type="nucleotide sequence ID" value="XM_018206692.1"/>
</dbReference>
<dbReference type="InParanoid" id="A0A132B9G1"/>
<evidence type="ECO:0000313" key="1">
    <source>
        <dbReference type="EMBL" id="KUJ09042.1"/>
    </source>
</evidence>
<dbReference type="EMBL" id="KQ947433">
    <property type="protein sequence ID" value="KUJ09042.1"/>
    <property type="molecule type" value="Genomic_DNA"/>
</dbReference>
<evidence type="ECO:0000313" key="2">
    <source>
        <dbReference type="Proteomes" id="UP000070700"/>
    </source>
</evidence>
<dbReference type="GeneID" id="28816418"/>
<proteinExistence type="predicted"/>
<protein>
    <submittedName>
        <fullName evidence="1">Uncharacterized protein</fullName>
    </submittedName>
</protein>
<gene>
    <name evidence="1" type="ORF">LY89DRAFT_318436</name>
</gene>
<accession>A0A132B9G1</accession>
<name>A0A132B9G1_MOLSC</name>